<comment type="caution">
    <text evidence="1">The sequence shown here is derived from an EMBL/GenBank/DDBJ whole genome shotgun (WGS) entry which is preliminary data.</text>
</comment>
<evidence type="ECO:0000313" key="1">
    <source>
        <dbReference type="EMBL" id="KAJ5738240.1"/>
    </source>
</evidence>
<name>A0AAD6MZS4_9EURO</name>
<keyword evidence="2" id="KW-1185">Reference proteome</keyword>
<organism evidence="1 2">
    <name type="scientific">Penicillium malachiteum</name>
    <dbReference type="NCBI Taxonomy" id="1324776"/>
    <lineage>
        <taxon>Eukaryota</taxon>
        <taxon>Fungi</taxon>
        <taxon>Dikarya</taxon>
        <taxon>Ascomycota</taxon>
        <taxon>Pezizomycotina</taxon>
        <taxon>Eurotiomycetes</taxon>
        <taxon>Eurotiomycetidae</taxon>
        <taxon>Eurotiales</taxon>
        <taxon>Aspergillaceae</taxon>
        <taxon>Penicillium</taxon>
    </lineage>
</organism>
<proteinExistence type="predicted"/>
<reference evidence="1" key="2">
    <citation type="submission" date="2023-01" db="EMBL/GenBank/DDBJ databases">
        <authorList>
            <person name="Petersen C."/>
        </authorList>
    </citation>
    <scope>NUCLEOTIDE SEQUENCE</scope>
    <source>
        <strain evidence="1">IBT 17514</strain>
    </source>
</reference>
<reference evidence="1" key="1">
    <citation type="journal article" date="2023" name="IMA Fungus">
        <title>Comparative genomic study of the Penicillium genus elucidates a diverse pangenome and 15 lateral gene transfer events.</title>
        <authorList>
            <person name="Petersen C."/>
            <person name="Sorensen T."/>
            <person name="Nielsen M.R."/>
            <person name="Sondergaard T.E."/>
            <person name="Sorensen J.L."/>
            <person name="Fitzpatrick D.A."/>
            <person name="Frisvad J.C."/>
            <person name="Nielsen K.L."/>
        </authorList>
    </citation>
    <scope>NUCLEOTIDE SEQUENCE</scope>
    <source>
        <strain evidence="1">IBT 17514</strain>
    </source>
</reference>
<sequence>MCYDYYHGFDDFRAEYESKYGKRPFEGPVLNYRWEIGKEVTLEEYNAYREELKVFQKWFDDNIFSKHPNTMSEAIMIMLYGSANPKYRDVANENPSSSGTIGEKFISPALGIPQLVLPCQYFSRLSSS</sequence>
<protein>
    <submittedName>
        <fullName evidence="1">Uncharacterized protein</fullName>
    </submittedName>
</protein>
<evidence type="ECO:0000313" key="2">
    <source>
        <dbReference type="Proteomes" id="UP001215712"/>
    </source>
</evidence>
<gene>
    <name evidence="1" type="ORF">N7493_001395</name>
</gene>
<dbReference type="AlphaFoldDB" id="A0AAD6MZS4"/>
<accession>A0AAD6MZS4</accession>
<dbReference type="Proteomes" id="UP001215712">
    <property type="component" value="Unassembled WGS sequence"/>
</dbReference>
<dbReference type="EMBL" id="JAQJAN010000002">
    <property type="protein sequence ID" value="KAJ5738240.1"/>
    <property type="molecule type" value="Genomic_DNA"/>
</dbReference>